<dbReference type="Gene3D" id="3.40.1410.10">
    <property type="entry name" value="Chorismate lyase-like"/>
    <property type="match status" value="1"/>
</dbReference>
<dbReference type="AlphaFoldDB" id="A0A9N7LRP9"/>
<dbReference type="InterPro" id="IPR028978">
    <property type="entry name" value="Chorismate_lyase_/UTRA_dom_sf"/>
</dbReference>
<dbReference type="GO" id="GO:0045892">
    <property type="term" value="P:negative regulation of DNA-templated transcription"/>
    <property type="evidence" value="ECO:0007669"/>
    <property type="project" value="TreeGrafter"/>
</dbReference>
<dbReference type="InterPro" id="IPR036390">
    <property type="entry name" value="WH_DNA-bd_sf"/>
</dbReference>
<dbReference type="InterPro" id="IPR011663">
    <property type="entry name" value="UTRA"/>
</dbReference>
<dbReference type="SUPFAM" id="SSF64288">
    <property type="entry name" value="Chorismate lyase-like"/>
    <property type="match status" value="1"/>
</dbReference>
<organism evidence="5 6">
    <name type="scientific">Mycobacterium pseudoshottsii</name>
    <dbReference type="NCBI Taxonomy" id="265949"/>
    <lineage>
        <taxon>Bacteria</taxon>
        <taxon>Bacillati</taxon>
        <taxon>Actinomycetota</taxon>
        <taxon>Actinomycetes</taxon>
        <taxon>Mycobacteriales</taxon>
        <taxon>Mycobacteriaceae</taxon>
        <taxon>Mycobacterium</taxon>
        <taxon>Mycobacterium ulcerans group</taxon>
    </lineage>
</organism>
<dbReference type="SMART" id="SM00866">
    <property type="entry name" value="UTRA"/>
    <property type="match status" value="1"/>
</dbReference>
<dbReference type="PANTHER" id="PTHR44846">
    <property type="entry name" value="MANNOSYL-D-GLYCERATE TRANSPORT/METABOLISM SYSTEM REPRESSOR MNGR-RELATED"/>
    <property type="match status" value="1"/>
</dbReference>
<dbReference type="CDD" id="cd07377">
    <property type="entry name" value="WHTH_GntR"/>
    <property type="match status" value="1"/>
</dbReference>
<dbReference type="Pfam" id="PF00392">
    <property type="entry name" value="GntR"/>
    <property type="match status" value="1"/>
</dbReference>
<keyword evidence="3" id="KW-0804">Transcription</keyword>
<evidence type="ECO:0000256" key="1">
    <source>
        <dbReference type="ARBA" id="ARBA00023015"/>
    </source>
</evidence>
<dbReference type="SUPFAM" id="SSF46785">
    <property type="entry name" value="Winged helix' DNA-binding domain"/>
    <property type="match status" value="1"/>
</dbReference>
<sequence length="270" mass="29287">MTSDEDSPRHDLADADLRVTRGSVPASVQLAELLRTQILERALSPGSRLPTEQELIARSGVSRSTVRAAVGILEDEGWLVRRQGLGTFVAEPVKQDLESGVRTITEVLLSRGVTPRVEVLAHAVVAAPQSVGAALGRSEVLRIQRRYSESDQPLAIVTCYLPADLPHDAVEPLLSATSVTATTYTMWEQRLGVRISSATHEIQAAGASPEIAAALGLSEGAPVLVLRRTSYTDGDKPLEVVLFHHRPERYEFCVTLPRTMPGQRAGMTER</sequence>
<dbReference type="GO" id="GO:0003677">
    <property type="term" value="F:DNA binding"/>
    <property type="evidence" value="ECO:0007669"/>
    <property type="project" value="UniProtKB-KW"/>
</dbReference>
<keyword evidence="6" id="KW-1185">Reference proteome</keyword>
<dbReference type="GO" id="GO:0003700">
    <property type="term" value="F:DNA-binding transcription factor activity"/>
    <property type="evidence" value="ECO:0007669"/>
    <property type="project" value="InterPro"/>
</dbReference>
<evidence type="ECO:0000313" key="6">
    <source>
        <dbReference type="Proteomes" id="UP001058626"/>
    </source>
</evidence>
<keyword evidence="1" id="KW-0805">Transcription regulation</keyword>
<dbReference type="PROSITE" id="PS50949">
    <property type="entry name" value="HTH_GNTR"/>
    <property type="match status" value="1"/>
</dbReference>
<dbReference type="InterPro" id="IPR050679">
    <property type="entry name" value="Bact_HTH_transcr_reg"/>
</dbReference>
<keyword evidence="2" id="KW-0238">DNA-binding</keyword>
<dbReference type="PRINTS" id="PR00035">
    <property type="entry name" value="HTHGNTR"/>
</dbReference>
<evidence type="ECO:0000259" key="4">
    <source>
        <dbReference type="PROSITE" id="PS50949"/>
    </source>
</evidence>
<dbReference type="PANTHER" id="PTHR44846:SF1">
    <property type="entry name" value="MANNOSYL-D-GLYCERATE TRANSPORT_METABOLISM SYSTEM REPRESSOR MNGR-RELATED"/>
    <property type="match status" value="1"/>
</dbReference>
<evidence type="ECO:0000313" key="5">
    <source>
        <dbReference type="EMBL" id="BDN82368.1"/>
    </source>
</evidence>
<reference evidence="5" key="1">
    <citation type="submission" date="2022-06" db="EMBL/GenBank/DDBJ databases">
        <title>Complete genome sequence of Mycobacterium pseudoshottsii NJB1907-Z4.</title>
        <authorList>
            <person name="Komine T."/>
            <person name="Fukano H."/>
            <person name="Wada S."/>
        </authorList>
    </citation>
    <scope>NUCLEOTIDE SEQUENCE</scope>
    <source>
        <strain evidence="5">NJB1907-Z4</strain>
    </source>
</reference>
<dbReference type="Proteomes" id="UP001058626">
    <property type="component" value="Chromosome"/>
</dbReference>
<protein>
    <submittedName>
        <fullName evidence="5">Transcriptional regulator</fullName>
    </submittedName>
</protein>
<evidence type="ECO:0000256" key="3">
    <source>
        <dbReference type="ARBA" id="ARBA00023163"/>
    </source>
</evidence>
<name>A0A9N7LRP9_9MYCO</name>
<dbReference type="SMART" id="SM00345">
    <property type="entry name" value="HTH_GNTR"/>
    <property type="match status" value="1"/>
</dbReference>
<gene>
    <name evidence="5" type="ORF">NJB1907Z4_C25830</name>
</gene>
<dbReference type="Gene3D" id="1.10.10.10">
    <property type="entry name" value="Winged helix-like DNA-binding domain superfamily/Winged helix DNA-binding domain"/>
    <property type="match status" value="1"/>
</dbReference>
<dbReference type="InterPro" id="IPR000524">
    <property type="entry name" value="Tscrpt_reg_HTH_GntR"/>
</dbReference>
<feature type="domain" description="HTH gntR-type" evidence="4">
    <location>
        <begin position="24"/>
        <end position="92"/>
    </location>
</feature>
<proteinExistence type="predicted"/>
<accession>A0A9N7LRP9</accession>
<dbReference type="EMBL" id="AP026367">
    <property type="protein sequence ID" value="BDN82368.1"/>
    <property type="molecule type" value="Genomic_DNA"/>
</dbReference>
<dbReference type="Pfam" id="PF07702">
    <property type="entry name" value="UTRA"/>
    <property type="match status" value="1"/>
</dbReference>
<dbReference type="InterPro" id="IPR036388">
    <property type="entry name" value="WH-like_DNA-bd_sf"/>
</dbReference>
<dbReference type="RefSeq" id="WP_015355389.1">
    <property type="nucleotide sequence ID" value="NZ_AP026367.1"/>
</dbReference>
<evidence type="ECO:0000256" key="2">
    <source>
        <dbReference type="ARBA" id="ARBA00023125"/>
    </source>
</evidence>